<dbReference type="AlphaFoldDB" id="A0A8H5FTI2"/>
<dbReference type="PROSITE" id="PS50280">
    <property type="entry name" value="SET"/>
    <property type="match status" value="1"/>
</dbReference>
<dbReference type="GO" id="GO:0008270">
    <property type="term" value="F:zinc ion binding"/>
    <property type="evidence" value="ECO:0007669"/>
    <property type="project" value="UniProtKB-KW"/>
</dbReference>
<evidence type="ECO:0000256" key="5">
    <source>
        <dbReference type="SAM" id="MobiDB-lite"/>
    </source>
</evidence>
<accession>A0A8H5FTI2</accession>
<dbReference type="InterPro" id="IPR001214">
    <property type="entry name" value="SET_dom"/>
</dbReference>
<feature type="compositionally biased region" description="Polar residues" evidence="5">
    <location>
        <begin position="41"/>
        <end position="64"/>
    </location>
</feature>
<dbReference type="OrthoDB" id="265717at2759"/>
<dbReference type="PROSITE" id="PS01360">
    <property type="entry name" value="ZF_MYND_1"/>
    <property type="match status" value="1"/>
</dbReference>
<evidence type="ECO:0000313" key="9">
    <source>
        <dbReference type="Proteomes" id="UP000559027"/>
    </source>
</evidence>
<dbReference type="Gene3D" id="1.10.220.160">
    <property type="match status" value="1"/>
</dbReference>
<comment type="caution">
    <text evidence="8">The sequence shown here is derived from an EMBL/GenBank/DDBJ whole genome shotgun (WGS) entry which is preliminary data.</text>
</comment>
<sequence length="663" mass="72681">MTSFAKLKSNRAQRDVNRSVVQTNKPHEAATNLDHGGGSTDELSSVASPDTSQISLDLPQQSHSESSRGALLPFGLDVRIGELQGRGVWSCDPRRTGQLILSEVQMVACISTRYLPTYCSACFLETEDKPLKRCTSCKLVYYCNSECQTRDWVLHKRECSALQNWAANAPQDSSNGGEGEEPGTVVPSDAIRTLGRVLWRRQKKGRESTWAKEMDALQSHRASLSADQHSSELHTHMAHALVRYLGAESIKDLAAYAIDSITALVDLVSQFTTNAFAVTDPSLTPIGVSLSPTIAIFNHSCDPNAVLVFPRAQHRSPKEEPMVEVVVIRDIAVDEEIFISYIDSTLPRDQRQEALKATYNFTCNCPLCSKPRERDSYVDPREGLYCPKKCGGVCWLPTEENPLTCCTKCGAVVKDTDAVLDAVRIGQEALDKATRLQFSDTPKATQLTTNLIPILMSAGLLPSSHPLLALSRLHTTLLIANYRSPFESTTIELNSPQIQEQHQVSPDAKVSSEEAQEHLDEAIRSATRTCNALNQILPYGHPIRGLAVAELGKLLSVDEPSPKHLAEDDTLSPSSPHLLSPTSQQFAKAPPYPPSGPQRLKLAYDTLVRARGELMIGFGAGKNEGGKVGMEVRKSLVDIEKELGVWKEGIRNAAADLPKVNMR</sequence>
<evidence type="ECO:0000313" key="8">
    <source>
        <dbReference type="EMBL" id="KAF5349135.1"/>
    </source>
</evidence>
<dbReference type="PROSITE" id="PS50865">
    <property type="entry name" value="ZF_MYND_2"/>
    <property type="match status" value="1"/>
</dbReference>
<dbReference type="EMBL" id="JAACJO010000017">
    <property type="protein sequence ID" value="KAF5349135.1"/>
    <property type="molecule type" value="Genomic_DNA"/>
</dbReference>
<evidence type="ECO:0000259" key="7">
    <source>
        <dbReference type="PROSITE" id="PS50865"/>
    </source>
</evidence>
<dbReference type="SMART" id="SM00317">
    <property type="entry name" value="SET"/>
    <property type="match status" value="1"/>
</dbReference>
<feature type="domain" description="SET" evidence="6">
    <location>
        <begin position="74"/>
        <end position="342"/>
    </location>
</feature>
<dbReference type="InterPro" id="IPR002893">
    <property type="entry name" value="Znf_MYND"/>
</dbReference>
<gene>
    <name evidence="8" type="ORF">D9756_009440</name>
</gene>
<feature type="compositionally biased region" description="Low complexity" evidence="5">
    <location>
        <begin position="571"/>
        <end position="583"/>
    </location>
</feature>
<evidence type="ECO:0000256" key="2">
    <source>
        <dbReference type="ARBA" id="ARBA00022771"/>
    </source>
</evidence>
<evidence type="ECO:0000256" key="4">
    <source>
        <dbReference type="PROSITE-ProRule" id="PRU00134"/>
    </source>
</evidence>
<keyword evidence="2 4" id="KW-0863">Zinc-finger</keyword>
<evidence type="ECO:0000259" key="6">
    <source>
        <dbReference type="PROSITE" id="PS50280"/>
    </source>
</evidence>
<feature type="region of interest" description="Disordered" evidence="5">
    <location>
        <begin position="1"/>
        <end position="67"/>
    </location>
</feature>
<organism evidence="8 9">
    <name type="scientific">Leucocoprinus leucothites</name>
    <dbReference type="NCBI Taxonomy" id="201217"/>
    <lineage>
        <taxon>Eukaryota</taxon>
        <taxon>Fungi</taxon>
        <taxon>Dikarya</taxon>
        <taxon>Basidiomycota</taxon>
        <taxon>Agaricomycotina</taxon>
        <taxon>Agaricomycetes</taxon>
        <taxon>Agaricomycetidae</taxon>
        <taxon>Agaricales</taxon>
        <taxon>Agaricineae</taxon>
        <taxon>Agaricaceae</taxon>
        <taxon>Leucocoprinus</taxon>
    </lineage>
</organism>
<dbReference type="PANTHER" id="PTHR12197:SF251">
    <property type="entry name" value="EG:BACR7C10.4 PROTEIN"/>
    <property type="match status" value="1"/>
</dbReference>
<proteinExistence type="predicted"/>
<evidence type="ECO:0008006" key="10">
    <source>
        <dbReference type="Google" id="ProtNLM"/>
    </source>
</evidence>
<dbReference type="Gene3D" id="6.10.140.2220">
    <property type="match status" value="1"/>
</dbReference>
<dbReference type="InterPro" id="IPR046341">
    <property type="entry name" value="SET_dom_sf"/>
</dbReference>
<dbReference type="Pfam" id="PF01753">
    <property type="entry name" value="zf-MYND"/>
    <property type="match status" value="1"/>
</dbReference>
<feature type="region of interest" description="Disordered" evidence="5">
    <location>
        <begin position="560"/>
        <end position="597"/>
    </location>
</feature>
<dbReference type="GO" id="GO:0005634">
    <property type="term" value="C:nucleus"/>
    <property type="evidence" value="ECO:0007669"/>
    <property type="project" value="TreeGrafter"/>
</dbReference>
<keyword evidence="9" id="KW-1185">Reference proteome</keyword>
<dbReference type="Proteomes" id="UP000559027">
    <property type="component" value="Unassembled WGS sequence"/>
</dbReference>
<protein>
    <recommendedName>
        <fullName evidence="10">SET domain-containing protein</fullName>
    </recommendedName>
</protein>
<dbReference type="PANTHER" id="PTHR12197">
    <property type="entry name" value="HISTONE-LYSINE N-METHYLTRANSFERASE SMYD"/>
    <property type="match status" value="1"/>
</dbReference>
<dbReference type="SUPFAM" id="SSF82199">
    <property type="entry name" value="SET domain"/>
    <property type="match status" value="1"/>
</dbReference>
<evidence type="ECO:0000256" key="3">
    <source>
        <dbReference type="ARBA" id="ARBA00022833"/>
    </source>
</evidence>
<reference evidence="8 9" key="1">
    <citation type="journal article" date="2020" name="ISME J.">
        <title>Uncovering the hidden diversity of litter-decomposition mechanisms in mushroom-forming fungi.</title>
        <authorList>
            <person name="Floudas D."/>
            <person name="Bentzer J."/>
            <person name="Ahren D."/>
            <person name="Johansson T."/>
            <person name="Persson P."/>
            <person name="Tunlid A."/>
        </authorList>
    </citation>
    <scope>NUCLEOTIDE SEQUENCE [LARGE SCALE GENOMIC DNA]</scope>
    <source>
        <strain evidence="8 9">CBS 146.42</strain>
    </source>
</reference>
<feature type="domain" description="MYND-type" evidence="7">
    <location>
        <begin position="119"/>
        <end position="159"/>
    </location>
</feature>
<name>A0A8H5FTI2_9AGAR</name>
<dbReference type="Gene3D" id="2.170.270.10">
    <property type="entry name" value="SET domain"/>
    <property type="match status" value="1"/>
</dbReference>
<keyword evidence="1" id="KW-0479">Metal-binding</keyword>
<dbReference type="InterPro" id="IPR050869">
    <property type="entry name" value="H3K4_H4K5_MeTrfase"/>
</dbReference>
<keyword evidence="3" id="KW-0862">Zinc</keyword>
<evidence type="ECO:0000256" key="1">
    <source>
        <dbReference type="ARBA" id="ARBA00022723"/>
    </source>
</evidence>